<dbReference type="InterPro" id="IPR004360">
    <property type="entry name" value="Glyas_Fos-R_dOase_dom"/>
</dbReference>
<organism evidence="3">
    <name type="scientific">Neobacillus citreus</name>
    <dbReference type="NCBI Taxonomy" id="2833578"/>
    <lineage>
        <taxon>Bacteria</taxon>
        <taxon>Bacillati</taxon>
        <taxon>Bacillota</taxon>
        <taxon>Bacilli</taxon>
        <taxon>Bacillales</taxon>
        <taxon>Bacillaceae</taxon>
        <taxon>Neobacillus</taxon>
    </lineage>
</organism>
<protein>
    <submittedName>
        <fullName evidence="3">VOC family protein</fullName>
    </submittedName>
</protein>
<evidence type="ECO:0000256" key="1">
    <source>
        <dbReference type="SAM" id="MobiDB-lite"/>
    </source>
</evidence>
<proteinExistence type="predicted"/>
<dbReference type="AlphaFoldDB" id="A0A942T0E8"/>
<dbReference type="InterPro" id="IPR029068">
    <property type="entry name" value="Glyas_Bleomycin-R_OHBP_Dase"/>
</dbReference>
<reference evidence="3" key="1">
    <citation type="submission" date="2021-05" db="EMBL/GenBank/DDBJ databases">
        <title>Novel Bacillus species.</title>
        <authorList>
            <person name="Liu G."/>
        </authorList>
    </citation>
    <scope>NUCLEOTIDE SEQUENCE</scope>
    <source>
        <strain evidence="3">FJAT-50051</strain>
    </source>
</reference>
<dbReference type="Pfam" id="PF00903">
    <property type="entry name" value="Glyoxalase"/>
    <property type="match status" value="1"/>
</dbReference>
<evidence type="ECO:0000313" key="3">
    <source>
        <dbReference type="EMBL" id="MBS4183747.1"/>
    </source>
</evidence>
<evidence type="ECO:0000259" key="2">
    <source>
        <dbReference type="Pfam" id="PF00903"/>
    </source>
</evidence>
<dbReference type="Gene3D" id="3.10.180.10">
    <property type="entry name" value="2,3-Dihydroxybiphenyl 1,2-Dioxygenase, domain 1"/>
    <property type="match status" value="1"/>
</dbReference>
<dbReference type="SUPFAM" id="SSF54593">
    <property type="entry name" value="Glyoxalase/Bleomycin resistance protein/Dihydroxybiphenyl dioxygenase"/>
    <property type="match status" value="1"/>
</dbReference>
<dbReference type="EMBL" id="JAGYPE010000003">
    <property type="protein sequence ID" value="MBS4183747.1"/>
    <property type="molecule type" value="Genomic_DNA"/>
</dbReference>
<accession>A0A942T0E8</accession>
<sequence length="205" mass="21575">MDTTDSQHGRPYHEAFEVSPVPVPGPDAVAPEPFRGIYGMPQFVTVTTTDLAASVEFWTRGLGFFELFGVPGRLVHLRRWAFQDVLLVPDRTDDLGTPATSTGPVPSADTARITVSIAHVLSELDAVVERCTALAPGSAEPPVDTPWNTRDVVVTTPEGVRVVCTAAKPFAPDSVAAGNLAAMGITPPDSHGDTGSATDDNGTRA</sequence>
<name>A0A942T0E8_9BACI</name>
<gene>
    <name evidence="3" type="ORF">KHB02_20350</name>
</gene>
<feature type="domain" description="Glyoxalase/fosfomycin resistance/dioxygenase" evidence="2">
    <location>
        <begin position="44"/>
        <end position="162"/>
    </location>
</feature>
<feature type="region of interest" description="Disordered" evidence="1">
    <location>
        <begin position="184"/>
        <end position="205"/>
    </location>
</feature>
<comment type="caution">
    <text evidence="3">The sequence shown here is derived from an EMBL/GenBank/DDBJ whole genome shotgun (WGS) entry which is preliminary data.</text>
</comment>
<feature type="compositionally biased region" description="Polar residues" evidence="1">
    <location>
        <begin position="193"/>
        <end position="205"/>
    </location>
</feature>